<feature type="transmembrane region" description="Helical" evidence="2">
    <location>
        <begin position="114"/>
        <end position="137"/>
    </location>
</feature>
<comment type="caution">
    <text evidence="3">The sequence shown here is derived from an EMBL/GenBank/DDBJ whole genome shotgun (WGS) entry which is preliminary data.</text>
</comment>
<reference evidence="3" key="2">
    <citation type="journal article" date="2015" name="Genome Announc.">
        <title>Draft Genome Sequence of Filamentous Marine Cyanobacterium Lyngbya confervoides Strain BDU141951.</title>
        <authorList>
            <person name="Chandrababunaidu M.M."/>
            <person name="Sen D."/>
            <person name="Tripathy S."/>
        </authorList>
    </citation>
    <scope>NUCLEOTIDE SEQUENCE</scope>
    <source>
        <strain evidence="3">BDU141951</strain>
    </source>
</reference>
<name>A0A0C1Y8S0_9CYAN</name>
<reference evidence="3" key="1">
    <citation type="submission" date="2014-11" db="EMBL/GenBank/DDBJ databases">
        <authorList>
            <person name="Malar M.C."/>
            <person name="Sen D."/>
            <person name="Tripathy S."/>
        </authorList>
    </citation>
    <scope>NUCLEOTIDE SEQUENCE</scope>
    <source>
        <strain evidence="3">BDU141951</strain>
    </source>
</reference>
<feature type="transmembrane region" description="Helical" evidence="2">
    <location>
        <begin position="81"/>
        <end position="102"/>
    </location>
</feature>
<organism evidence="3">
    <name type="scientific">Lyngbya confervoides BDU141951</name>
    <dbReference type="NCBI Taxonomy" id="1574623"/>
    <lineage>
        <taxon>Bacteria</taxon>
        <taxon>Bacillati</taxon>
        <taxon>Cyanobacteriota</taxon>
        <taxon>Cyanophyceae</taxon>
        <taxon>Oscillatoriophycideae</taxon>
        <taxon>Oscillatoriales</taxon>
        <taxon>Microcoleaceae</taxon>
        <taxon>Lyngbya</taxon>
    </lineage>
</organism>
<gene>
    <name evidence="3" type="ORF">QQ91_017435</name>
</gene>
<proteinExistence type="predicted"/>
<evidence type="ECO:0000256" key="1">
    <source>
        <dbReference type="SAM" id="MobiDB-lite"/>
    </source>
</evidence>
<keyword evidence="2" id="KW-1133">Transmembrane helix</keyword>
<protein>
    <submittedName>
        <fullName evidence="3">YggT family protein</fullName>
    </submittedName>
</protein>
<keyword evidence="2" id="KW-0812">Transmembrane</keyword>
<evidence type="ECO:0000256" key="2">
    <source>
        <dbReference type="SAM" id="Phobius"/>
    </source>
</evidence>
<feature type="transmembrane region" description="Helical" evidence="2">
    <location>
        <begin position="48"/>
        <end position="69"/>
    </location>
</feature>
<accession>A0A0C1Y8S0</accession>
<feature type="region of interest" description="Disordered" evidence="1">
    <location>
        <begin position="1"/>
        <end position="23"/>
    </location>
</feature>
<feature type="compositionally biased region" description="Basic and acidic residues" evidence="1">
    <location>
        <begin position="12"/>
        <end position="23"/>
    </location>
</feature>
<reference evidence="3" key="3">
    <citation type="submission" date="2020-02" db="EMBL/GenBank/DDBJ databases">
        <authorList>
            <person name="Sarangi A.N."/>
            <person name="Ghosh S."/>
            <person name="Mukherjee M."/>
            <person name="Tripathy S."/>
        </authorList>
    </citation>
    <scope>NUCLEOTIDE SEQUENCE</scope>
    <source>
        <strain evidence="3">BDU141951</strain>
    </source>
</reference>
<dbReference type="EMBL" id="JTHE02000003">
    <property type="protein sequence ID" value="NEV68885.1"/>
    <property type="molecule type" value="Genomic_DNA"/>
</dbReference>
<sequence>MDQPNNNNPYEQSDRERRQKQQQELETLRLRQETARLKAAKRQRTFAWLRNTVILLVGALEILLALRLFLRLTLSNPNNTFAGFIFRVSDPFVAPFSTLFISPTNADASRIFDLNVIFAMSIYALLGALALAFLHYLQGRNPYGS</sequence>
<evidence type="ECO:0000313" key="3">
    <source>
        <dbReference type="EMBL" id="NEV68885.1"/>
    </source>
</evidence>
<keyword evidence="2" id="KW-0472">Membrane</keyword>
<dbReference type="AlphaFoldDB" id="A0A0C1Y8S0"/>
<feature type="compositionally biased region" description="Polar residues" evidence="1">
    <location>
        <begin position="1"/>
        <end position="11"/>
    </location>
</feature>